<dbReference type="PANTHER" id="PTHR46732">
    <property type="entry name" value="ATP-DEPENDENT PROTEASE LA (LON) DOMAIN PROTEIN"/>
    <property type="match status" value="1"/>
</dbReference>
<proteinExistence type="predicted"/>
<dbReference type="OrthoDB" id="8558970at2"/>
<name>A0A4Q7YL48_9GAMM</name>
<comment type="caution">
    <text evidence="2">The sequence shown here is derived from an EMBL/GenBank/DDBJ whole genome shotgun (WGS) entry which is preliminary data.</text>
</comment>
<dbReference type="Gene3D" id="1.10.4060.10">
    <property type="entry name" value="BPP1347 like domain"/>
    <property type="match status" value="1"/>
</dbReference>
<organism evidence="2 3">
    <name type="scientific">Fluviicoccus keumensis</name>
    <dbReference type="NCBI Taxonomy" id="1435465"/>
    <lineage>
        <taxon>Bacteria</taxon>
        <taxon>Pseudomonadati</taxon>
        <taxon>Pseudomonadota</taxon>
        <taxon>Gammaproteobacteria</taxon>
        <taxon>Moraxellales</taxon>
        <taxon>Moraxellaceae</taxon>
        <taxon>Fluviicoccus</taxon>
    </lineage>
</organism>
<reference evidence="2 3" key="1">
    <citation type="submission" date="2019-02" db="EMBL/GenBank/DDBJ databases">
        <title>Genomic Encyclopedia of Type Strains, Phase IV (KMG-IV): sequencing the most valuable type-strain genomes for metagenomic binning, comparative biology and taxonomic classification.</title>
        <authorList>
            <person name="Goeker M."/>
        </authorList>
    </citation>
    <scope>NUCLEOTIDE SEQUENCE [LARGE SCALE GENOMIC DNA]</scope>
    <source>
        <strain evidence="2 3">DSM 105135</strain>
    </source>
</reference>
<dbReference type="AlphaFoldDB" id="A0A4Q7YL48"/>
<feature type="domain" description="Lon N-terminal" evidence="1">
    <location>
        <begin position="15"/>
        <end position="193"/>
    </location>
</feature>
<dbReference type="PANTHER" id="PTHR46732:SF8">
    <property type="entry name" value="ATP-DEPENDENT PROTEASE LA (LON) DOMAIN PROTEIN"/>
    <property type="match status" value="1"/>
</dbReference>
<accession>A0A4Q7YL48</accession>
<dbReference type="Pfam" id="PF02190">
    <property type="entry name" value="LON_substr_bdg"/>
    <property type="match status" value="1"/>
</dbReference>
<dbReference type="EMBL" id="SHKX01000013">
    <property type="protein sequence ID" value="RZU38412.1"/>
    <property type="molecule type" value="Genomic_DNA"/>
</dbReference>
<dbReference type="Gene3D" id="2.30.130.40">
    <property type="entry name" value="LON domain-like"/>
    <property type="match status" value="1"/>
</dbReference>
<protein>
    <recommendedName>
        <fullName evidence="1">Lon N-terminal domain-containing protein</fullName>
    </recommendedName>
</protein>
<dbReference type="Proteomes" id="UP000292423">
    <property type="component" value="Unassembled WGS sequence"/>
</dbReference>
<evidence type="ECO:0000313" key="3">
    <source>
        <dbReference type="Proteomes" id="UP000292423"/>
    </source>
</evidence>
<dbReference type="SMART" id="SM00464">
    <property type="entry name" value="LON"/>
    <property type="match status" value="1"/>
</dbReference>
<dbReference type="InterPro" id="IPR003111">
    <property type="entry name" value="Lon_prtase_N"/>
</dbReference>
<sequence length="198" mass="22013">MESLGIPGRAGTGMNTELALFPLNQVLFPGGGTPLRVFELRYRRLLEECGKTHPFGLVRIRFGQEVGDAAFPFDIGCAAYVVQRIALADGSLAIEVVGDRRFRILSLRVEEDGLTRASVEWLPPDPRVAIPAHLKPVADSFSECGERLEDAGALAWRLAEALPMSLDEQQDLLEENDPSQRLHRVKDWLLRHPDDFVA</sequence>
<evidence type="ECO:0000259" key="1">
    <source>
        <dbReference type="PROSITE" id="PS51787"/>
    </source>
</evidence>
<gene>
    <name evidence="2" type="ORF">EV700_2343</name>
</gene>
<dbReference type="SUPFAM" id="SSF88697">
    <property type="entry name" value="PUA domain-like"/>
    <property type="match status" value="1"/>
</dbReference>
<dbReference type="InterPro" id="IPR015947">
    <property type="entry name" value="PUA-like_sf"/>
</dbReference>
<dbReference type="PROSITE" id="PS51787">
    <property type="entry name" value="LON_N"/>
    <property type="match status" value="1"/>
</dbReference>
<keyword evidence="3" id="KW-1185">Reference proteome</keyword>
<dbReference type="InterPro" id="IPR046336">
    <property type="entry name" value="Lon_prtase_N_sf"/>
</dbReference>
<evidence type="ECO:0000313" key="2">
    <source>
        <dbReference type="EMBL" id="RZU38412.1"/>
    </source>
</evidence>